<keyword evidence="10" id="KW-0418">Kinase</keyword>
<feature type="domain" description="Polysaccharide chain length determinant N-terminal" evidence="18">
    <location>
        <begin position="20"/>
        <end position="111"/>
    </location>
</feature>
<keyword evidence="14" id="KW-0829">Tyrosine-protein kinase</keyword>
<feature type="transmembrane region" description="Helical" evidence="17">
    <location>
        <begin position="33"/>
        <end position="51"/>
    </location>
</feature>
<dbReference type="InterPro" id="IPR005702">
    <property type="entry name" value="Wzc-like_C"/>
</dbReference>
<reference evidence="21 22" key="1">
    <citation type="submission" date="2022-01" db="EMBL/GenBank/DDBJ databases">
        <title>Mariniradius saccharolyticus sp. nov., isolated from sediment of a river.</title>
        <authorList>
            <person name="Liu H."/>
        </authorList>
    </citation>
    <scope>NUCLEOTIDE SEQUENCE [LARGE SCALE GENOMIC DNA]</scope>
    <source>
        <strain evidence="21 22">RY-2</strain>
    </source>
</reference>
<dbReference type="InterPro" id="IPR032807">
    <property type="entry name" value="GNVR"/>
</dbReference>
<evidence type="ECO:0000259" key="18">
    <source>
        <dbReference type="Pfam" id="PF02706"/>
    </source>
</evidence>
<dbReference type="Gene3D" id="3.40.50.300">
    <property type="entry name" value="P-loop containing nucleotide triphosphate hydrolases"/>
    <property type="match status" value="1"/>
</dbReference>
<dbReference type="Pfam" id="PF13807">
    <property type="entry name" value="GNVR"/>
    <property type="match status" value="1"/>
</dbReference>
<evidence type="ECO:0000259" key="20">
    <source>
        <dbReference type="Pfam" id="PF13807"/>
    </source>
</evidence>
<feature type="coiled-coil region" evidence="16">
    <location>
        <begin position="428"/>
        <end position="455"/>
    </location>
</feature>
<comment type="subcellular location">
    <subcellularLocation>
        <location evidence="1">Cell inner membrane</location>
        <topology evidence="1">Multi-pass membrane protein</topology>
    </subcellularLocation>
</comment>
<comment type="similarity">
    <text evidence="3">Belongs to the etk/wzc family.</text>
</comment>
<keyword evidence="22" id="KW-1185">Reference proteome</keyword>
<evidence type="ECO:0000256" key="12">
    <source>
        <dbReference type="ARBA" id="ARBA00022989"/>
    </source>
</evidence>
<keyword evidence="12 17" id="KW-1133">Transmembrane helix</keyword>
<evidence type="ECO:0000256" key="8">
    <source>
        <dbReference type="ARBA" id="ARBA00022692"/>
    </source>
</evidence>
<evidence type="ECO:0000256" key="13">
    <source>
        <dbReference type="ARBA" id="ARBA00023136"/>
    </source>
</evidence>
<dbReference type="NCBIfam" id="TIGR01007">
    <property type="entry name" value="eps_fam"/>
    <property type="match status" value="1"/>
</dbReference>
<dbReference type="InterPro" id="IPR050445">
    <property type="entry name" value="Bact_polysacc_biosynth/exp"/>
</dbReference>
<feature type="domain" description="AAA" evidence="19">
    <location>
        <begin position="607"/>
        <end position="717"/>
    </location>
</feature>
<dbReference type="InterPro" id="IPR027417">
    <property type="entry name" value="P-loop_NTPase"/>
</dbReference>
<dbReference type="RefSeq" id="WP_234861595.1">
    <property type="nucleotide sequence ID" value="NZ_JAKEVZ010000007.1"/>
</dbReference>
<evidence type="ECO:0000256" key="2">
    <source>
        <dbReference type="ARBA" id="ARBA00007316"/>
    </source>
</evidence>
<dbReference type="InterPro" id="IPR025669">
    <property type="entry name" value="AAA_dom"/>
</dbReference>
<accession>A0ABS9BXP0</accession>
<keyword evidence="8 17" id="KW-0812">Transmembrane</keyword>
<keyword evidence="9" id="KW-0547">Nucleotide-binding</keyword>
<dbReference type="GO" id="GO:0004715">
    <property type="term" value="F:non-membrane spanning protein tyrosine kinase activity"/>
    <property type="evidence" value="ECO:0007669"/>
    <property type="project" value="UniProtKB-EC"/>
</dbReference>
<evidence type="ECO:0000256" key="6">
    <source>
        <dbReference type="ARBA" id="ARBA00022519"/>
    </source>
</evidence>
<sequence length="811" mass="92154">MSQPNYPFLPDPFLPPQEEDIELKVVLFNYLKSWPFIVICTVVGLLAAFLFNRYTTPIYSVQSSVIVADEPQNLGADMFESVGLLPIKSNVENEIGILKSYTLAKQAIQELGLDVFFYTSDLLLISSQQYANLPVSVDVDWGHYQLVRGKLELEVLDANTFRITALDDEYELFDPADPFYKTKTKDLPTFSSQYEFGEKVETNSISFKVQNLKAKPGDILQFELIDNHSLALILQEKIAVAPINKQASILNISFETPVRKMGEDYLNKLMEVYLQRELDLKNQAAENTIRFIEDQLSGITDSLAYFEGRLERYRSENRIFNLSEEGSQIFLRLQELEKDKAQTEINLKYFQTLQTYLSNDELEDLVAPSITGNTDPLMQSLVTSLSELQAEKLRLSANFSAQTPAVREINNQIRNTKKALLENVNSSIRNTNTVLAEINTRIQRIEREINALPETERRLLGIQRKFTVNENIYLYLLQKRAESEILKASNMPKNAILDYARAGQIPVFPRKWLNLVLGLAGGLFFSIGFITIRDFLNTKIEDPKDLERQIKTPLIGMIGRNFSNDPKPVLNNPKSSVTESFRNIRADMSFLVPNQKQYTILFTSSFSGEGKTFASVNMASVYSLLGKKTLLMGLDLRKPKIAEEFGLSNDKGISTCLSTGTPWQEVVKKTKYDNLDVILSGPIPPNPAELLVQDRFSAIMEEIKSAYEVVIMDCPPVGLVSETKELFKYSDVNFFIFRQNFSYKSNIQVLNNLIEKGGATKIYAILNDVHIDKGYGFGYGYGYGYGHAGGYGYHEEIQLPWWKRALKRRKS</sequence>
<dbReference type="SUPFAM" id="SSF52540">
    <property type="entry name" value="P-loop containing nucleoside triphosphate hydrolases"/>
    <property type="match status" value="1"/>
</dbReference>
<evidence type="ECO:0000256" key="4">
    <source>
        <dbReference type="ARBA" id="ARBA00011903"/>
    </source>
</evidence>
<proteinExistence type="inferred from homology"/>
<evidence type="ECO:0000259" key="19">
    <source>
        <dbReference type="Pfam" id="PF13614"/>
    </source>
</evidence>
<dbReference type="Proteomes" id="UP001201449">
    <property type="component" value="Unassembled WGS sequence"/>
</dbReference>
<keyword evidence="16" id="KW-0175">Coiled coil</keyword>
<evidence type="ECO:0000256" key="5">
    <source>
        <dbReference type="ARBA" id="ARBA00022475"/>
    </source>
</evidence>
<organism evidence="21 22">
    <name type="scientific">Mariniradius sediminis</name>
    <dbReference type="NCBI Taxonomy" id="2909237"/>
    <lineage>
        <taxon>Bacteria</taxon>
        <taxon>Pseudomonadati</taxon>
        <taxon>Bacteroidota</taxon>
        <taxon>Cytophagia</taxon>
        <taxon>Cytophagales</taxon>
        <taxon>Cyclobacteriaceae</taxon>
        <taxon>Mariniradius</taxon>
    </lineage>
</organism>
<dbReference type="EMBL" id="JAKEVZ010000007">
    <property type="protein sequence ID" value="MCF1751628.1"/>
    <property type="molecule type" value="Genomic_DNA"/>
</dbReference>
<evidence type="ECO:0000313" key="22">
    <source>
        <dbReference type="Proteomes" id="UP001201449"/>
    </source>
</evidence>
<dbReference type="CDD" id="cd05387">
    <property type="entry name" value="BY-kinase"/>
    <property type="match status" value="1"/>
</dbReference>
<dbReference type="Pfam" id="PF13614">
    <property type="entry name" value="AAA_31"/>
    <property type="match status" value="1"/>
</dbReference>
<keyword evidence="6" id="KW-0997">Cell inner membrane</keyword>
<evidence type="ECO:0000256" key="14">
    <source>
        <dbReference type="ARBA" id="ARBA00023137"/>
    </source>
</evidence>
<evidence type="ECO:0000256" key="9">
    <source>
        <dbReference type="ARBA" id="ARBA00022741"/>
    </source>
</evidence>
<protein>
    <recommendedName>
        <fullName evidence="4">non-specific protein-tyrosine kinase</fullName>
        <ecNumber evidence="4">2.7.10.2</ecNumber>
    </recommendedName>
</protein>
<dbReference type="EC" id="2.7.10.2" evidence="4"/>
<comment type="catalytic activity">
    <reaction evidence="15">
        <text>L-tyrosyl-[protein] + ATP = O-phospho-L-tyrosyl-[protein] + ADP + H(+)</text>
        <dbReference type="Rhea" id="RHEA:10596"/>
        <dbReference type="Rhea" id="RHEA-COMP:10136"/>
        <dbReference type="Rhea" id="RHEA-COMP:20101"/>
        <dbReference type="ChEBI" id="CHEBI:15378"/>
        <dbReference type="ChEBI" id="CHEBI:30616"/>
        <dbReference type="ChEBI" id="CHEBI:46858"/>
        <dbReference type="ChEBI" id="CHEBI:61978"/>
        <dbReference type="ChEBI" id="CHEBI:456216"/>
        <dbReference type="EC" id="2.7.10.2"/>
    </reaction>
</comment>
<gene>
    <name evidence="21" type="ORF">L0U89_11145</name>
</gene>
<evidence type="ECO:0000256" key="16">
    <source>
        <dbReference type="SAM" id="Coils"/>
    </source>
</evidence>
<evidence type="ECO:0000256" key="1">
    <source>
        <dbReference type="ARBA" id="ARBA00004429"/>
    </source>
</evidence>
<evidence type="ECO:0000256" key="11">
    <source>
        <dbReference type="ARBA" id="ARBA00022840"/>
    </source>
</evidence>
<feature type="domain" description="Tyrosine-protein kinase G-rich" evidence="20">
    <location>
        <begin position="454"/>
        <end position="534"/>
    </location>
</feature>
<evidence type="ECO:0000313" key="21">
    <source>
        <dbReference type="EMBL" id="MCF1751628.1"/>
    </source>
</evidence>
<keyword evidence="7 21" id="KW-0808">Transferase</keyword>
<keyword evidence="13 17" id="KW-0472">Membrane</keyword>
<evidence type="ECO:0000256" key="3">
    <source>
        <dbReference type="ARBA" id="ARBA00008883"/>
    </source>
</evidence>
<evidence type="ECO:0000256" key="7">
    <source>
        <dbReference type="ARBA" id="ARBA00022679"/>
    </source>
</evidence>
<evidence type="ECO:0000256" key="10">
    <source>
        <dbReference type="ARBA" id="ARBA00022777"/>
    </source>
</evidence>
<dbReference type="InterPro" id="IPR003856">
    <property type="entry name" value="LPS_length_determ_N"/>
</dbReference>
<keyword evidence="5" id="KW-1003">Cell membrane</keyword>
<dbReference type="PANTHER" id="PTHR32309:SF13">
    <property type="entry name" value="FERRIC ENTEROBACTIN TRANSPORT PROTEIN FEPE"/>
    <property type="match status" value="1"/>
</dbReference>
<dbReference type="Pfam" id="PF02706">
    <property type="entry name" value="Wzz"/>
    <property type="match status" value="1"/>
</dbReference>
<evidence type="ECO:0000256" key="15">
    <source>
        <dbReference type="ARBA" id="ARBA00051245"/>
    </source>
</evidence>
<comment type="caution">
    <text evidence="21">The sequence shown here is derived from an EMBL/GenBank/DDBJ whole genome shotgun (WGS) entry which is preliminary data.</text>
</comment>
<name>A0ABS9BXP0_9BACT</name>
<comment type="similarity">
    <text evidence="2">Belongs to the CpsD/CapB family.</text>
</comment>
<dbReference type="PANTHER" id="PTHR32309">
    <property type="entry name" value="TYROSINE-PROTEIN KINASE"/>
    <property type="match status" value="1"/>
</dbReference>
<evidence type="ECO:0000256" key="17">
    <source>
        <dbReference type="SAM" id="Phobius"/>
    </source>
</evidence>
<keyword evidence="11" id="KW-0067">ATP-binding</keyword>
<feature type="transmembrane region" description="Helical" evidence="17">
    <location>
        <begin position="512"/>
        <end position="532"/>
    </location>
</feature>